<dbReference type="EMBL" id="JABBGA010000043">
    <property type="protein sequence ID" value="NML29002.1"/>
    <property type="molecule type" value="Genomic_DNA"/>
</dbReference>
<evidence type="ECO:0000313" key="8">
    <source>
        <dbReference type="EMBL" id="NML29002.1"/>
    </source>
</evidence>
<comment type="similarity">
    <text evidence="2">Belongs to the flagella basal body rod proteins family.</text>
</comment>
<dbReference type="GO" id="GO:0071973">
    <property type="term" value="P:bacterial-type flagellum-dependent cell motility"/>
    <property type="evidence" value="ECO:0007669"/>
    <property type="project" value="InterPro"/>
</dbReference>
<comment type="caution">
    <text evidence="8">The sequence shown here is derived from an EMBL/GenBank/DDBJ whole genome shotgun (WGS) entry which is preliminary data.</text>
</comment>
<dbReference type="Pfam" id="PF00460">
    <property type="entry name" value="Flg_bb_rod"/>
    <property type="match status" value="1"/>
</dbReference>
<protein>
    <recommendedName>
        <fullName evidence="3">Flagellar basal body rod protein FlgB</fullName>
    </recommendedName>
</protein>
<proteinExistence type="inferred from homology"/>
<dbReference type="AlphaFoldDB" id="A0A848GD08"/>
<comment type="function">
    <text evidence="5">Structural component of flagellum, the bacterial motility apparatus. Part of the rod structure of flagellar basal body.</text>
</comment>
<keyword evidence="4" id="KW-0975">Bacterial flagellum</keyword>
<evidence type="ECO:0000259" key="7">
    <source>
        <dbReference type="Pfam" id="PF00460"/>
    </source>
</evidence>
<dbReference type="PANTHER" id="PTHR30435">
    <property type="entry name" value="FLAGELLAR PROTEIN"/>
    <property type="match status" value="1"/>
</dbReference>
<dbReference type="PANTHER" id="PTHR30435:SF12">
    <property type="entry name" value="FLAGELLAR BASAL BODY ROD PROTEIN FLGB"/>
    <property type="match status" value="1"/>
</dbReference>
<evidence type="ECO:0000256" key="3">
    <source>
        <dbReference type="ARBA" id="ARBA00014376"/>
    </source>
</evidence>
<dbReference type="InterPro" id="IPR001444">
    <property type="entry name" value="Flag_bb_rod_N"/>
</dbReference>
<evidence type="ECO:0000256" key="1">
    <source>
        <dbReference type="ARBA" id="ARBA00004117"/>
    </source>
</evidence>
<keyword evidence="8" id="KW-0282">Flagellum</keyword>
<dbReference type="InterPro" id="IPR006300">
    <property type="entry name" value="FlgB"/>
</dbReference>
<evidence type="ECO:0000256" key="4">
    <source>
        <dbReference type="ARBA" id="ARBA00023143"/>
    </source>
</evidence>
<comment type="subcellular location">
    <subcellularLocation>
        <location evidence="1">Bacterial flagellum basal body</location>
    </subcellularLocation>
</comment>
<feature type="compositionally biased region" description="Low complexity" evidence="6">
    <location>
        <begin position="1"/>
        <end position="28"/>
    </location>
</feature>
<dbReference type="PROSITE" id="PS00588">
    <property type="entry name" value="FLAGELLA_BB_ROD"/>
    <property type="match status" value="1"/>
</dbReference>
<keyword evidence="9" id="KW-1185">Reference proteome</keyword>
<gene>
    <name evidence="8" type="primary">flgB</name>
    <name evidence="8" type="ORF">HHL15_24945</name>
</gene>
<evidence type="ECO:0000256" key="5">
    <source>
        <dbReference type="ARBA" id="ARBA00024934"/>
    </source>
</evidence>
<evidence type="ECO:0000256" key="6">
    <source>
        <dbReference type="SAM" id="MobiDB-lite"/>
    </source>
</evidence>
<dbReference type="InterPro" id="IPR019776">
    <property type="entry name" value="Flagellar_basal_body_rod_CS"/>
</dbReference>
<keyword evidence="8" id="KW-0969">Cilium</keyword>
<feature type="region of interest" description="Disordered" evidence="6">
    <location>
        <begin position="1"/>
        <end position="50"/>
    </location>
</feature>
<sequence length="182" mass="19371">MSRTTSTAPSGTPSPASSTGGAPQSSAQRDTRPSLGDVFQPRHIPLVGSGHPSHDFQQLALGLRAYRQQIIASNIANADTPGYKAVDIDFQDALRNAQAATNVPPVSLTTTSAGHLPGQSTGTPPPIPLKYHVPSQGSVDGNTVEMDVERAKFAENTLMLKFSMDRVSGHFKHEIEMLQSLK</sequence>
<name>A0A848GD08_9RHOO</name>
<dbReference type="Proteomes" id="UP000580043">
    <property type="component" value="Unassembled WGS sequence"/>
</dbReference>
<dbReference type="NCBIfam" id="TIGR01396">
    <property type="entry name" value="FlgB"/>
    <property type="match status" value="1"/>
</dbReference>
<evidence type="ECO:0000313" key="9">
    <source>
        <dbReference type="Proteomes" id="UP000580043"/>
    </source>
</evidence>
<reference evidence="8 9" key="1">
    <citation type="submission" date="2020-04" db="EMBL/GenBank/DDBJ databases">
        <title>Zoogloea sp. G-4-1-14 isolated from soil.</title>
        <authorList>
            <person name="Dahal R.H."/>
        </authorList>
    </citation>
    <scope>NUCLEOTIDE SEQUENCE [LARGE SCALE GENOMIC DNA]</scope>
    <source>
        <strain evidence="8 9">G-4-1-14</strain>
    </source>
</reference>
<organism evidence="8 9">
    <name type="scientific">Zoogloea dura</name>
    <dbReference type="NCBI Taxonomy" id="2728840"/>
    <lineage>
        <taxon>Bacteria</taxon>
        <taxon>Pseudomonadati</taxon>
        <taxon>Pseudomonadota</taxon>
        <taxon>Betaproteobacteria</taxon>
        <taxon>Rhodocyclales</taxon>
        <taxon>Zoogloeaceae</taxon>
        <taxon>Zoogloea</taxon>
    </lineage>
</organism>
<keyword evidence="8" id="KW-0966">Cell projection</keyword>
<accession>A0A848GD08</accession>
<evidence type="ECO:0000256" key="2">
    <source>
        <dbReference type="ARBA" id="ARBA00009677"/>
    </source>
</evidence>
<feature type="domain" description="Flagellar basal body rod protein N-terminal" evidence="7">
    <location>
        <begin position="60"/>
        <end position="84"/>
    </location>
</feature>
<dbReference type="GO" id="GO:0030694">
    <property type="term" value="C:bacterial-type flagellum basal body, rod"/>
    <property type="evidence" value="ECO:0007669"/>
    <property type="project" value="InterPro"/>
</dbReference>